<feature type="compositionally biased region" description="Basic and acidic residues" evidence="1">
    <location>
        <begin position="37"/>
        <end position="50"/>
    </location>
</feature>
<evidence type="ECO:0000313" key="2">
    <source>
        <dbReference type="EMBL" id="HCT55951.1"/>
    </source>
</evidence>
<dbReference type="AlphaFoldDB" id="A0A3D4V4A6"/>
<dbReference type="EMBL" id="DPIY01000002">
    <property type="protein sequence ID" value="HCT55951.1"/>
    <property type="molecule type" value="Genomic_DNA"/>
</dbReference>
<proteinExistence type="predicted"/>
<evidence type="ECO:0000313" key="3">
    <source>
        <dbReference type="Proteomes" id="UP000264071"/>
    </source>
</evidence>
<name>A0A3D4V4A6_9BACT</name>
<reference evidence="2 3" key="1">
    <citation type="journal article" date="2018" name="Nat. Biotechnol.">
        <title>A standardized bacterial taxonomy based on genome phylogeny substantially revises the tree of life.</title>
        <authorList>
            <person name="Parks D.H."/>
            <person name="Chuvochina M."/>
            <person name="Waite D.W."/>
            <person name="Rinke C."/>
            <person name="Skarshewski A."/>
            <person name="Chaumeil P.A."/>
            <person name="Hugenholtz P."/>
        </authorList>
    </citation>
    <scope>NUCLEOTIDE SEQUENCE [LARGE SCALE GENOMIC DNA]</scope>
    <source>
        <strain evidence="2">UBA8844</strain>
    </source>
</reference>
<gene>
    <name evidence="2" type="ORF">DGD08_01920</name>
</gene>
<sequence length="66" mass="7013">MAAGGARELNAMLPDEVRVRGGQTVGRRLHASGQLKRSAEKGGARSREIAAELQRTRTSPDGGTLR</sequence>
<accession>A0A3D4V4A6</accession>
<organism evidence="2 3">
    <name type="scientific">Gemmatimonas aurantiaca</name>
    <dbReference type="NCBI Taxonomy" id="173480"/>
    <lineage>
        <taxon>Bacteria</taxon>
        <taxon>Pseudomonadati</taxon>
        <taxon>Gemmatimonadota</taxon>
        <taxon>Gemmatimonadia</taxon>
        <taxon>Gemmatimonadales</taxon>
        <taxon>Gemmatimonadaceae</taxon>
        <taxon>Gemmatimonas</taxon>
    </lineage>
</organism>
<protein>
    <submittedName>
        <fullName evidence="2">Uncharacterized protein</fullName>
    </submittedName>
</protein>
<feature type="compositionally biased region" description="Polar residues" evidence="1">
    <location>
        <begin position="56"/>
        <end position="66"/>
    </location>
</feature>
<dbReference type="Proteomes" id="UP000264071">
    <property type="component" value="Unassembled WGS sequence"/>
</dbReference>
<feature type="region of interest" description="Disordered" evidence="1">
    <location>
        <begin position="28"/>
        <end position="66"/>
    </location>
</feature>
<comment type="caution">
    <text evidence="2">The sequence shown here is derived from an EMBL/GenBank/DDBJ whole genome shotgun (WGS) entry which is preliminary data.</text>
</comment>
<evidence type="ECO:0000256" key="1">
    <source>
        <dbReference type="SAM" id="MobiDB-lite"/>
    </source>
</evidence>